<evidence type="ECO:0000313" key="9">
    <source>
        <dbReference type="Proteomes" id="UP000546464"/>
    </source>
</evidence>
<dbReference type="InterPro" id="IPR011010">
    <property type="entry name" value="DNA_brk_join_enz"/>
</dbReference>
<dbReference type="InterPro" id="IPR013762">
    <property type="entry name" value="Integrase-like_cat_sf"/>
</dbReference>
<evidence type="ECO:0008006" key="10">
    <source>
        <dbReference type="Google" id="ProtNLM"/>
    </source>
</evidence>
<dbReference type="PROSITE" id="PS51900">
    <property type="entry name" value="CB"/>
    <property type="match status" value="1"/>
</dbReference>
<dbReference type="Gene3D" id="1.10.443.10">
    <property type="entry name" value="Intergrase catalytic core"/>
    <property type="match status" value="1"/>
</dbReference>
<evidence type="ECO:0000256" key="2">
    <source>
        <dbReference type="ARBA" id="ARBA00022908"/>
    </source>
</evidence>
<dbReference type="GO" id="GO:0006310">
    <property type="term" value="P:DNA recombination"/>
    <property type="evidence" value="ECO:0007669"/>
    <property type="project" value="UniProtKB-KW"/>
</dbReference>
<dbReference type="PROSITE" id="PS51898">
    <property type="entry name" value="TYR_RECOMBINASE"/>
    <property type="match status" value="1"/>
</dbReference>
<dbReference type="RefSeq" id="WP_185674751.1">
    <property type="nucleotide sequence ID" value="NZ_JACHVB010000014.1"/>
</dbReference>
<accession>A0A842HBF3</accession>
<gene>
    <name evidence="8" type="ORF">H5P28_05705</name>
</gene>
<proteinExistence type="inferred from homology"/>
<dbReference type="SUPFAM" id="SSF56349">
    <property type="entry name" value="DNA breaking-rejoining enzymes"/>
    <property type="match status" value="1"/>
</dbReference>
<evidence type="ECO:0000256" key="1">
    <source>
        <dbReference type="ARBA" id="ARBA00008857"/>
    </source>
</evidence>
<organism evidence="8 9">
    <name type="scientific">Ruficoccus amylovorans</name>
    <dbReference type="NCBI Taxonomy" id="1804625"/>
    <lineage>
        <taxon>Bacteria</taxon>
        <taxon>Pseudomonadati</taxon>
        <taxon>Verrucomicrobiota</taxon>
        <taxon>Opitutia</taxon>
        <taxon>Puniceicoccales</taxon>
        <taxon>Cerasicoccaceae</taxon>
        <taxon>Ruficoccus</taxon>
    </lineage>
</organism>
<evidence type="ECO:0000256" key="3">
    <source>
        <dbReference type="ARBA" id="ARBA00023125"/>
    </source>
</evidence>
<dbReference type="InterPro" id="IPR002104">
    <property type="entry name" value="Integrase_catalytic"/>
</dbReference>
<dbReference type="InterPro" id="IPR010998">
    <property type="entry name" value="Integrase_recombinase_N"/>
</dbReference>
<evidence type="ECO:0000256" key="5">
    <source>
        <dbReference type="PROSITE-ProRule" id="PRU01248"/>
    </source>
</evidence>
<keyword evidence="9" id="KW-1185">Reference proteome</keyword>
<keyword evidence="4" id="KW-0233">DNA recombination</keyword>
<feature type="domain" description="Core-binding (CB)" evidence="7">
    <location>
        <begin position="70"/>
        <end position="149"/>
    </location>
</feature>
<dbReference type="Proteomes" id="UP000546464">
    <property type="component" value="Unassembled WGS sequence"/>
</dbReference>
<dbReference type="PANTHER" id="PTHR30629">
    <property type="entry name" value="PROPHAGE INTEGRASE"/>
    <property type="match status" value="1"/>
</dbReference>
<dbReference type="EMBL" id="JACHVB010000014">
    <property type="protein sequence ID" value="MBC2593752.1"/>
    <property type="molecule type" value="Genomic_DNA"/>
</dbReference>
<keyword evidence="2" id="KW-0229">DNA integration</keyword>
<comment type="caution">
    <text evidence="8">The sequence shown here is derived from an EMBL/GenBank/DDBJ whole genome shotgun (WGS) entry which is preliminary data.</text>
</comment>
<protein>
    <recommendedName>
        <fullName evidence="10">Integrase</fullName>
    </recommendedName>
</protein>
<sequence length="354" mass="40503">MKTRFFGSERERDRFIRTFSRQLAEHGTDVFSIDKARVRRWQEADELTGLADPVEMAQLWVRVQGRPRQRTLHEGVVAYLEHLRLAGRTSEYIAHAQKSLYRFAAQYGGHGLDAITAEQISGYLGQLPFQPITLRHERSYLASAFKWFYRQEWIARSPGDAVAVPAVVGEEPGILTVEETERLLRASEGVDPAICGLLALGAFAGMRSSAIERVRWEEIDFANRGILIPADKAKKRRRHYIEGLPDNLWTWLERTPKAAFRLTPRQIAKAREQAYERAGLLVSRATARKQGVSAKFPPKNCLRHSFVSYHVALYQDPGKTALLVSHRNQDILWRHYLGVAHRQAAERYFSIMPV</sequence>
<dbReference type="InterPro" id="IPR044068">
    <property type="entry name" value="CB"/>
</dbReference>
<name>A0A842HBF3_9BACT</name>
<dbReference type="PANTHER" id="PTHR30629:SF2">
    <property type="entry name" value="PROPHAGE INTEGRASE INTS-RELATED"/>
    <property type="match status" value="1"/>
</dbReference>
<evidence type="ECO:0000256" key="4">
    <source>
        <dbReference type="ARBA" id="ARBA00023172"/>
    </source>
</evidence>
<dbReference type="InterPro" id="IPR050808">
    <property type="entry name" value="Phage_Integrase"/>
</dbReference>
<keyword evidence="3 5" id="KW-0238">DNA-binding</keyword>
<dbReference type="AlphaFoldDB" id="A0A842HBF3"/>
<dbReference type="Gene3D" id="1.10.150.130">
    <property type="match status" value="1"/>
</dbReference>
<dbReference type="GO" id="GO:0015074">
    <property type="term" value="P:DNA integration"/>
    <property type="evidence" value="ECO:0007669"/>
    <property type="project" value="UniProtKB-KW"/>
</dbReference>
<comment type="similarity">
    <text evidence="1">Belongs to the 'phage' integrase family.</text>
</comment>
<reference evidence="8 9" key="1">
    <citation type="submission" date="2020-07" db="EMBL/GenBank/DDBJ databases">
        <authorList>
            <person name="Feng X."/>
        </authorList>
    </citation>
    <scope>NUCLEOTIDE SEQUENCE [LARGE SCALE GENOMIC DNA]</scope>
    <source>
        <strain evidence="8 9">JCM31066</strain>
    </source>
</reference>
<evidence type="ECO:0000259" key="7">
    <source>
        <dbReference type="PROSITE" id="PS51900"/>
    </source>
</evidence>
<dbReference type="GO" id="GO:0003677">
    <property type="term" value="F:DNA binding"/>
    <property type="evidence" value="ECO:0007669"/>
    <property type="project" value="UniProtKB-UniRule"/>
</dbReference>
<evidence type="ECO:0000313" key="8">
    <source>
        <dbReference type="EMBL" id="MBC2593752.1"/>
    </source>
</evidence>
<feature type="domain" description="Tyr recombinase" evidence="6">
    <location>
        <begin position="170"/>
        <end position="349"/>
    </location>
</feature>
<evidence type="ECO:0000259" key="6">
    <source>
        <dbReference type="PROSITE" id="PS51898"/>
    </source>
</evidence>